<reference evidence="2" key="1">
    <citation type="journal article" date="2014" name="Int. J. Syst. Evol. Microbiol.">
        <title>Complete genome sequence of Corynebacterium casei LMG S-19264T (=DSM 44701T), isolated from a smear-ripened cheese.</title>
        <authorList>
            <consortium name="US DOE Joint Genome Institute (JGI-PGF)"/>
            <person name="Walter F."/>
            <person name="Albersmeier A."/>
            <person name="Kalinowski J."/>
            <person name="Ruckert C."/>
        </authorList>
    </citation>
    <scope>NUCLEOTIDE SEQUENCE</scope>
    <source>
        <strain evidence="2">JCM 4714</strain>
    </source>
</reference>
<evidence type="ECO:0000256" key="1">
    <source>
        <dbReference type="SAM" id="MobiDB-lite"/>
    </source>
</evidence>
<sequence>MRVPHRTQGVRRSLRRYGRRARPDKKEPLRARARFVAWNRGPAAIRCAPSGPRPVLPGAQVSRKVPRRTGEAGSRPRGDVRTGRRQESGERSVHAYDLRKGPS</sequence>
<reference evidence="2" key="2">
    <citation type="submission" date="2020-09" db="EMBL/GenBank/DDBJ databases">
        <authorList>
            <person name="Sun Q."/>
            <person name="Ohkuma M."/>
        </authorList>
    </citation>
    <scope>NUCLEOTIDE SEQUENCE</scope>
    <source>
        <strain evidence="2">JCM 4714</strain>
    </source>
</reference>
<dbReference type="AlphaFoldDB" id="A0A919D2B2"/>
<feature type="compositionally biased region" description="Basic residues" evidence="1">
    <location>
        <begin position="1"/>
        <end position="23"/>
    </location>
</feature>
<comment type="caution">
    <text evidence="2">The sequence shown here is derived from an EMBL/GenBank/DDBJ whole genome shotgun (WGS) entry which is preliminary data.</text>
</comment>
<organism evidence="2 3">
    <name type="scientific">Streptomyces alanosinicus</name>
    <dbReference type="NCBI Taxonomy" id="68171"/>
    <lineage>
        <taxon>Bacteria</taxon>
        <taxon>Bacillati</taxon>
        <taxon>Actinomycetota</taxon>
        <taxon>Actinomycetes</taxon>
        <taxon>Kitasatosporales</taxon>
        <taxon>Streptomycetaceae</taxon>
        <taxon>Streptomyces</taxon>
    </lineage>
</organism>
<evidence type="ECO:0000313" key="2">
    <source>
        <dbReference type="EMBL" id="GHE02407.1"/>
    </source>
</evidence>
<proteinExistence type="predicted"/>
<accession>A0A919D2B2</accession>
<dbReference type="EMBL" id="BMVG01000004">
    <property type="protein sequence ID" value="GHE02407.1"/>
    <property type="molecule type" value="Genomic_DNA"/>
</dbReference>
<name>A0A919D2B2_9ACTN</name>
<feature type="compositionally biased region" description="Basic and acidic residues" evidence="1">
    <location>
        <begin position="68"/>
        <end position="103"/>
    </location>
</feature>
<gene>
    <name evidence="2" type="ORF">GCM10010339_25500</name>
</gene>
<keyword evidence="3" id="KW-1185">Reference proteome</keyword>
<protein>
    <submittedName>
        <fullName evidence="2">Uncharacterized protein</fullName>
    </submittedName>
</protein>
<dbReference type="Proteomes" id="UP000655443">
    <property type="component" value="Unassembled WGS sequence"/>
</dbReference>
<feature type="region of interest" description="Disordered" evidence="1">
    <location>
        <begin position="49"/>
        <end position="103"/>
    </location>
</feature>
<evidence type="ECO:0000313" key="3">
    <source>
        <dbReference type="Proteomes" id="UP000655443"/>
    </source>
</evidence>
<feature type="region of interest" description="Disordered" evidence="1">
    <location>
        <begin position="1"/>
        <end position="29"/>
    </location>
</feature>